<protein>
    <submittedName>
        <fullName evidence="2">Uncharacterized protein</fullName>
    </submittedName>
</protein>
<accession>A0A0F8YMB1</accession>
<evidence type="ECO:0000256" key="1">
    <source>
        <dbReference type="SAM" id="Phobius"/>
    </source>
</evidence>
<evidence type="ECO:0000313" key="2">
    <source>
        <dbReference type="EMBL" id="KKK82533.1"/>
    </source>
</evidence>
<feature type="transmembrane region" description="Helical" evidence="1">
    <location>
        <begin position="82"/>
        <end position="100"/>
    </location>
</feature>
<name>A0A0F8YMB1_9ZZZZ</name>
<dbReference type="EMBL" id="LAZR01052628">
    <property type="protein sequence ID" value="KKK82533.1"/>
    <property type="molecule type" value="Genomic_DNA"/>
</dbReference>
<organism evidence="2">
    <name type="scientific">marine sediment metagenome</name>
    <dbReference type="NCBI Taxonomy" id="412755"/>
    <lineage>
        <taxon>unclassified sequences</taxon>
        <taxon>metagenomes</taxon>
        <taxon>ecological metagenomes</taxon>
    </lineage>
</organism>
<keyword evidence="1" id="KW-1133">Transmembrane helix</keyword>
<keyword evidence="1" id="KW-0812">Transmembrane</keyword>
<sequence length="128" mass="13967">MNEQVQQLVTDASEKVLAWLDATEGFAIEQAPLLAQEIVRFGLWQHGIYAVACLGMVLGSFLFAGLSFTKRPREFLIKHTDGAGYIVLILLFIPIVVGGVDGVQHAVEFLKAATAPRLYILEQIGGLL</sequence>
<comment type="caution">
    <text evidence="2">The sequence shown here is derived from an EMBL/GenBank/DDBJ whole genome shotgun (WGS) entry which is preliminary data.</text>
</comment>
<keyword evidence="1" id="KW-0472">Membrane</keyword>
<gene>
    <name evidence="2" type="ORF">LCGC14_2802430</name>
</gene>
<reference evidence="2" key="1">
    <citation type="journal article" date="2015" name="Nature">
        <title>Complex archaea that bridge the gap between prokaryotes and eukaryotes.</title>
        <authorList>
            <person name="Spang A."/>
            <person name="Saw J.H."/>
            <person name="Jorgensen S.L."/>
            <person name="Zaremba-Niedzwiedzka K."/>
            <person name="Martijn J."/>
            <person name="Lind A.E."/>
            <person name="van Eijk R."/>
            <person name="Schleper C."/>
            <person name="Guy L."/>
            <person name="Ettema T.J."/>
        </authorList>
    </citation>
    <scope>NUCLEOTIDE SEQUENCE</scope>
</reference>
<feature type="transmembrane region" description="Helical" evidence="1">
    <location>
        <begin position="48"/>
        <end position="70"/>
    </location>
</feature>
<dbReference type="AlphaFoldDB" id="A0A0F8YMB1"/>
<proteinExistence type="predicted"/>